<proteinExistence type="predicted"/>
<name>V6HTH7_9LEPT</name>
<evidence type="ECO:0000256" key="1">
    <source>
        <dbReference type="SAM" id="MobiDB-lite"/>
    </source>
</evidence>
<sequence length="49" mass="5297">MSTFSGSRNQKTKGLSETGVLKIILSRGAMGEERMSSLRNGQKIQIGRG</sequence>
<dbReference type="Proteomes" id="UP000018719">
    <property type="component" value="Unassembled WGS sequence"/>
</dbReference>
<feature type="region of interest" description="Disordered" evidence="1">
    <location>
        <begin position="30"/>
        <end position="49"/>
    </location>
</feature>
<organism evidence="2 3">
    <name type="scientific">Leptospira inadai serovar Lyme str. 10</name>
    <dbReference type="NCBI Taxonomy" id="1049790"/>
    <lineage>
        <taxon>Bacteria</taxon>
        <taxon>Pseudomonadati</taxon>
        <taxon>Spirochaetota</taxon>
        <taxon>Spirochaetia</taxon>
        <taxon>Leptospirales</taxon>
        <taxon>Leptospiraceae</taxon>
        <taxon>Leptospira</taxon>
    </lineage>
</organism>
<accession>V6HTH7</accession>
<reference evidence="2 3" key="1">
    <citation type="submission" date="2013-05" db="EMBL/GenBank/DDBJ databases">
        <authorList>
            <person name="Harkins D.M."/>
            <person name="Durkin A.S."/>
            <person name="Brinkac L.M."/>
            <person name="Haft D.H."/>
            <person name="Selengut J.D."/>
            <person name="Sanka R."/>
            <person name="DePew J."/>
            <person name="Purushe J."/>
            <person name="Hartskeerl R.A."/>
            <person name="Ahmed A."/>
            <person name="van der Linden H."/>
            <person name="Goris M.G.A."/>
            <person name="Vinetz J.M."/>
            <person name="Sutton G.G."/>
            <person name="Nierman W.C."/>
            <person name="Fouts D.E."/>
        </authorList>
    </citation>
    <scope>NUCLEOTIDE SEQUENCE [LARGE SCALE GENOMIC DNA]</scope>
    <source>
        <strain evidence="2 3">10</strain>
    </source>
</reference>
<comment type="caution">
    <text evidence="2">The sequence shown here is derived from an EMBL/GenBank/DDBJ whole genome shotgun (WGS) entry which is preliminary data.</text>
</comment>
<dbReference type="AlphaFoldDB" id="V6HTH7"/>
<evidence type="ECO:0000313" key="2">
    <source>
        <dbReference type="EMBL" id="EQA35999.1"/>
    </source>
</evidence>
<protein>
    <submittedName>
        <fullName evidence="2">Uncharacterized protein</fullName>
    </submittedName>
</protein>
<gene>
    <name evidence="2" type="ORF">LEP1GSC047_0499</name>
</gene>
<dbReference type="STRING" id="1049790.LEP1GSC047_0499"/>
<evidence type="ECO:0000313" key="3">
    <source>
        <dbReference type="Proteomes" id="UP000018719"/>
    </source>
</evidence>
<dbReference type="EMBL" id="AHMM02000024">
    <property type="protein sequence ID" value="EQA35999.1"/>
    <property type="molecule type" value="Genomic_DNA"/>
</dbReference>